<comment type="subcellular location">
    <subcellularLocation>
        <location evidence="1">Membrane</location>
        <topology evidence="1">Multi-pass membrane protein</topology>
    </subcellularLocation>
</comment>
<feature type="region of interest" description="Disordered" evidence="9">
    <location>
        <begin position="15"/>
        <end position="40"/>
    </location>
</feature>
<evidence type="ECO:0000256" key="5">
    <source>
        <dbReference type="ARBA" id="ARBA00022856"/>
    </source>
</evidence>
<dbReference type="AlphaFoldDB" id="A0AA39R2C9"/>
<dbReference type="NCBIfam" id="TIGR00728">
    <property type="entry name" value="OPT_sfam"/>
    <property type="match status" value="1"/>
</dbReference>
<evidence type="ECO:0000256" key="2">
    <source>
        <dbReference type="ARBA" id="ARBA00008807"/>
    </source>
</evidence>
<feature type="transmembrane region" description="Helical" evidence="10">
    <location>
        <begin position="455"/>
        <end position="475"/>
    </location>
</feature>
<reference evidence="11" key="1">
    <citation type="submission" date="2023-03" db="EMBL/GenBank/DDBJ databases">
        <title>Complete genome of Cladonia borealis.</title>
        <authorList>
            <person name="Park H."/>
        </authorList>
    </citation>
    <scope>NUCLEOTIDE SEQUENCE</scope>
    <source>
        <strain evidence="11">ANT050790</strain>
    </source>
</reference>
<dbReference type="GO" id="GO:0016020">
    <property type="term" value="C:membrane"/>
    <property type="evidence" value="ECO:0007669"/>
    <property type="project" value="UniProtKB-SubCell"/>
</dbReference>
<evidence type="ECO:0000256" key="10">
    <source>
        <dbReference type="SAM" id="Phobius"/>
    </source>
</evidence>
<feature type="transmembrane region" description="Helical" evidence="10">
    <location>
        <begin position="378"/>
        <end position="401"/>
    </location>
</feature>
<keyword evidence="4 10" id="KW-0812">Transmembrane</keyword>
<dbReference type="GO" id="GO:0015031">
    <property type="term" value="P:protein transport"/>
    <property type="evidence" value="ECO:0007669"/>
    <property type="project" value="UniProtKB-KW"/>
</dbReference>
<evidence type="ECO:0000256" key="9">
    <source>
        <dbReference type="SAM" id="MobiDB-lite"/>
    </source>
</evidence>
<evidence type="ECO:0000313" key="12">
    <source>
        <dbReference type="Proteomes" id="UP001166286"/>
    </source>
</evidence>
<evidence type="ECO:0000256" key="8">
    <source>
        <dbReference type="ARBA" id="ARBA00023136"/>
    </source>
</evidence>
<evidence type="ECO:0000256" key="6">
    <source>
        <dbReference type="ARBA" id="ARBA00022927"/>
    </source>
</evidence>
<keyword evidence="3" id="KW-0813">Transport</keyword>
<feature type="transmembrane region" description="Helical" evidence="10">
    <location>
        <begin position="508"/>
        <end position="529"/>
    </location>
</feature>
<dbReference type="Pfam" id="PF03169">
    <property type="entry name" value="OPT"/>
    <property type="match status" value="1"/>
</dbReference>
<evidence type="ECO:0008006" key="13">
    <source>
        <dbReference type="Google" id="ProtNLM"/>
    </source>
</evidence>
<feature type="transmembrane region" description="Helical" evidence="10">
    <location>
        <begin position="690"/>
        <end position="707"/>
    </location>
</feature>
<feature type="transmembrane region" description="Helical" evidence="10">
    <location>
        <begin position="239"/>
        <end position="257"/>
    </location>
</feature>
<protein>
    <recommendedName>
        <fullName evidence="13">Small oligopeptide transporter</fullName>
    </recommendedName>
</protein>
<keyword evidence="7 10" id="KW-1133">Transmembrane helix</keyword>
<dbReference type="InterPro" id="IPR004648">
    <property type="entry name" value="Oligpept_transpt"/>
</dbReference>
<keyword evidence="6" id="KW-0653">Protein transport</keyword>
<gene>
    <name evidence="11" type="ORF">JMJ35_003996</name>
</gene>
<feature type="transmembrane region" description="Helical" evidence="10">
    <location>
        <begin position="763"/>
        <end position="786"/>
    </location>
</feature>
<organism evidence="11 12">
    <name type="scientific">Cladonia borealis</name>
    <dbReference type="NCBI Taxonomy" id="184061"/>
    <lineage>
        <taxon>Eukaryota</taxon>
        <taxon>Fungi</taxon>
        <taxon>Dikarya</taxon>
        <taxon>Ascomycota</taxon>
        <taxon>Pezizomycotina</taxon>
        <taxon>Lecanoromycetes</taxon>
        <taxon>OSLEUM clade</taxon>
        <taxon>Lecanoromycetidae</taxon>
        <taxon>Lecanorales</taxon>
        <taxon>Lecanorineae</taxon>
        <taxon>Cladoniaceae</taxon>
        <taxon>Cladonia</taxon>
    </lineage>
</organism>
<comment type="similarity">
    <text evidence="2">Belongs to the oligopeptide OPT transporter family.</text>
</comment>
<feature type="transmembrane region" description="Helical" evidence="10">
    <location>
        <begin position="133"/>
        <end position="151"/>
    </location>
</feature>
<keyword evidence="8 10" id="KW-0472">Membrane</keyword>
<dbReference type="PANTHER" id="PTHR22601">
    <property type="entry name" value="ISP4 LIKE PROTEIN"/>
    <property type="match status" value="1"/>
</dbReference>
<feature type="transmembrane region" description="Helical" evidence="10">
    <location>
        <begin position="351"/>
        <end position="371"/>
    </location>
</feature>
<dbReference type="GO" id="GO:0035673">
    <property type="term" value="F:oligopeptide transmembrane transporter activity"/>
    <property type="evidence" value="ECO:0007669"/>
    <property type="project" value="InterPro"/>
</dbReference>
<feature type="transmembrane region" description="Helical" evidence="10">
    <location>
        <begin position="535"/>
        <end position="554"/>
    </location>
</feature>
<feature type="compositionally biased region" description="Low complexity" evidence="9">
    <location>
        <begin position="20"/>
        <end position="31"/>
    </location>
</feature>
<evidence type="ECO:0000256" key="3">
    <source>
        <dbReference type="ARBA" id="ARBA00022448"/>
    </source>
</evidence>
<evidence type="ECO:0000256" key="1">
    <source>
        <dbReference type="ARBA" id="ARBA00004141"/>
    </source>
</evidence>
<dbReference type="NCBIfam" id="TIGR00727">
    <property type="entry name" value="ISP4_OPT"/>
    <property type="match status" value="1"/>
</dbReference>
<dbReference type="InterPro" id="IPR004813">
    <property type="entry name" value="OPT"/>
</dbReference>
<feature type="transmembrane region" description="Helical" evidence="10">
    <location>
        <begin position="618"/>
        <end position="636"/>
    </location>
</feature>
<feature type="transmembrane region" description="Helical" evidence="10">
    <location>
        <begin position="306"/>
        <end position="339"/>
    </location>
</feature>
<proteinExistence type="inferred from homology"/>
<sequence>MSSLAKRFGFAKKPEDDVFAAESASPESGSSTDNVKGGAVEKEDVAAVATGINDRRISEVEANRTLRHIQKTHRWDPNLPEELEEELEAKTEEHNLAGELRLVDELVENSPYPEVRAAVRNYDEDVPVNTVRAWVLGMLLTTIASGLNALFALRQPAITITSLVVQLVAYPLGVGWHRAFPAREFRIFGKPFSLNPGPFNMKEHTLITVMANVNVAGGVAYATDTLTAQRGFYGQNFGWGFNILLCITTQMIGYGLAGIFRKILVWPSAMIWPTSLINTALFYGLHDQSKTDPAKTHGWSISRYRYFLIVFTGSFCWYWFPGFIAPFLSVFCFACWIRPNNVVVNQLFGGWTGLSLLPITFDWTQITAYAYSPLIPPWHAIANTMIGVFIFFWITTIGVHYTGTWYSNYLPISDSQSYDNTGNLYNVTNILTPDFTLDLAAYQAYSPLFLSTTFALTYGLSFAAIASVIVHTAIFHGQEIWIKTRSMKSEEEDVHFRMMQKYKDAPQWWYASLFIVMFAISMGICLGYPTLMHWWGFVVAMLIAVVWFVPIGLIQGMTSIQLGLNVFTEFITGYMQPGRPVAMMLFKTYGYITMAQGLYFAQDLKLGQYMKIPPRSMFMAQTIATLWACIVQVGVLEWALGGAIADICTEHQANKFNCPNGRVFFNASVIWGLIGPQRVFSPGSIYANLQWFWLAGILTPVLIYVLARMFPKMPFRYLSAPLIYGGSGEIPPATPLNYLAWGIVGFTFNKYIRNKYRGWWMRFNYITSAGLDTGLAICTIVIILAINLTNTSMTSWWGVSVANNNMDNLDSAVLYPNPNPSAPGRFFGPTHW</sequence>
<evidence type="ECO:0000256" key="7">
    <source>
        <dbReference type="ARBA" id="ARBA00022989"/>
    </source>
</evidence>
<accession>A0AA39R2C9</accession>
<evidence type="ECO:0000313" key="11">
    <source>
        <dbReference type="EMBL" id="KAK0513632.1"/>
    </source>
</evidence>
<keyword evidence="5" id="KW-0571">Peptide transport</keyword>
<feature type="transmembrane region" description="Helical" evidence="10">
    <location>
        <begin position="263"/>
        <end position="285"/>
    </location>
</feature>
<feature type="transmembrane region" description="Helical" evidence="10">
    <location>
        <begin position="157"/>
        <end position="176"/>
    </location>
</feature>
<keyword evidence="12" id="KW-1185">Reference proteome</keyword>
<name>A0AA39R2C9_9LECA</name>
<dbReference type="EMBL" id="JAFEKC020000007">
    <property type="protein sequence ID" value="KAK0513632.1"/>
    <property type="molecule type" value="Genomic_DNA"/>
</dbReference>
<evidence type="ECO:0000256" key="4">
    <source>
        <dbReference type="ARBA" id="ARBA00022692"/>
    </source>
</evidence>
<dbReference type="Proteomes" id="UP001166286">
    <property type="component" value="Unassembled WGS sequence"/>
</dbReference>
<comment type="caution">
    <text evidence="11">The sequence shown here is derived from an EMBL/GenBank/DDBJ whole genome shotgun (WGS) entry which is preliminary data.</text>
</comment>